<protein>
    <submittedName>
        <fullName evidence="3">Uncharacterized protein</fullName>
    </submittedName>
</protein>
<evidence type="ECO:0000313" key="3">
    <source>
        <dbReference type="EMBL" id="EPE35568.1"/>
    </source>
</evidence>
<keyword evidence="4" id="KW-1185">Reference proteome</keyword>
<dbReference type="EMBL" id="KE145354">
    <property type="protein sequence ID" value="EPE35568.1"/>
    <property type="molecule type" value="Genomic_DNA"/>
</dbReference>
<dbReference type="AlphaFoldDB" id="S3EB76"/>
<evidence type="ECO:0000256" key="2">
    <source>
        <dbReference type="SAM" id="MobiDB-lite"/>
    </source>
</evidence>
<dbReference type="GeneID" id="19470309"/>
<organism evidence="3 4">
    <name type="scientific">Glarea lozoyensis (strain ATCC 20868 / MF5171)</name>
    <dbReference type="NCBI Taxonomy" id="1116229"/>
    <lineage>
        <taxon>Eukaryota</taxon>
        <taxon>Fungi</taxon>
        <taxon>Dikarya</taxon>
        <taxon>Ascomycota</taxon>
        <taxon>Pezizomycotina</taxon>
        <taxon>Leotiomycetes</taxon>
        <taxon>Helotiales</taxon>
        <taxon>Helotiaceae</taxon>
        <taxon>Glarea</taxon>
    </lineage>
</organism>
<feature type="compositionally biased region" description="Polar residues" evidence="2">
    <location>
        <begin position="282"/>
        <end position="291"/>
    </location>
</feature>
<gene>
    <name evidence="3" type="ORF">GLAREA_11268</name>
</gene>
<dbReference type="KEGG" id="glz:GLAREA_11268"/>
<dbReference type="Proteomes" id="UP000016922">
    <property type="component" value="Unassembled WGS sequence"/>
</dbReference>
<sequence>MTVQEPNEKASRRLPILPFKIKQLLDKKNAEMNRPPSYQREDSTMRRATTSSGTLTMPVSEISRLEKEYIEQMESLEVLSHRIQSRKVAGDIYTKQSEICSLEQDSTAASDGLPELEAELAKLKSSYDQDTQKIHDLEQLARQLFAAADQSQNPAERIKARRAELEVAETRPSILRQSIAIDELEMVIHEKKQRSATAEAKIEALKVGTENDRAILHEVEKRTVEYVPSFSERLPPNTEQSLGNIRMSVENMVSMLLESLEKAESLLETVTEAENKKINASTTTLDRQANTAEKRRKLPQRKTRAALSKELGEVQNKVEEMVPLYWVGHHTRAWRMEKLRSEKAGKKGDPVLAAAYWTAQNEANAKADATMDEDFEDQNEDYMTTFQTLYDIPVHHVWEHRHFTMFIDVVNWGSDMAIFQRYYSCDNFWPFYNKIMGTIYPEFKVNSNEVFVKDQALVDAYRMVESERKAGLEAFKAAQRPRSKSGSFKAE</sequence>
<feature type="region of interest" description="Disordered" evidence="2">
    <location>
        <begin position="28"/>
        <end position="53"/>
    </location>
</feature>
<proteinExistence type="predicted"/>
<feature type="compositionally biased region" description="Basic residues" evidence="2">
    <location>
        <begin position="294"/>
        <end position="303"/>
    </location>
</feature>
<dbReference type="RefSeq" id="XP_008077647.1">
    <property type="nucleotide sequence ID" value="XM_008079456.1"/>
</dbReference>
<keyword evidence="1" id="KW-0175">Coiled coil</keyword>
<dbReference type="HOGENOM" id="CLU_642592_0_0_1"/>
<feature type="region of interest" description="Disordered" evidence="2">
    <location>
        <begin position="282"/>
        <end position="303"/>
    </location>
</feature>
<accession>S3EB76</accession>
<evidence type="ECO:0000313" key="4">
    <source>
        <dbReference type="Proteomes" id="UP000016922"/>
    </source>
</evidence>
<reference evidence="3 4" key="1">
    <citation type="journal article" date="2013" name="BMC Genomics">
        <title>Genomics-driven discovery of the pneumocandin biosynthetic gene cluster in the fungus Glarea lozoyensis.</title>
        <authorList>
            <person name="Chen L."/>
            <person name="Yue Q."/>
            <person name="Zhang X."/>
            <person name="Xiang M."/>
            <person name="Wang C."/>
            <person name="Li S."/>
            <person name="Che Y."/>
            <person name="Ortiz-Lopez F.J."/>
            <person name="Bills G.F."/>
            <person name="Liu X."/>
            <person name="An Z."/>
        </authorList>
    </citation>
    <scope>NUCLEOTIDE SEQUENCE [LARGE SCALE GENOMIC DNA]</scope>
    <source>
        <strain evidence="4">ATCC 20868 / MF5171</strain>
    </source>
</reference>
<name>S3EB76_GLAL2</name>
<feature type="coiled-coil region" evidence="1">
    <location>
        <begin position="113"/>
        <end position="140"/>
    </location>
</feature>
<dbReference type="OrthoDB" id="3535372at2759"/>
<evidence type="ECO:0000256" key="1">
    <source>
        <dbReference type="SAM" id="Coils"/>
    </source>
</evidence>